<dbReference type="Proteomes" id="UP001341840">
    <property type="component" value="Unassembled WGS sequence"/>
</dbReference>
<reference evidence="1 2" key="1">
    <citation type="journal article" date="2023" name="Plants (Basel)">
        <title>Bridging the Gap: Combining Genomics and Transcriptomics Approaches to Understand Stylosanthes scabra, an Orphan Legume from the Brazilian Caatinga.</title>
        <authorList>
            <person name="Ferreira-Neto J.R.C."/>
            <person name="da Silva M.D."/>
            <person name="Binneck E."/>
            <person name="de Melo N.F."/>
            <person name="da Silva R.H."/>
            <person name="de Melo A.L.T.M."/>
            <person name="Pandolfi V."/>
            <person name="Bustamante F.O."/>
            <person name="Brasileiro-Vidal A.C."/>
            <person name="Benko-Iseppon A.M."/>
        </authorList>
    </citation>
    <scope>NUCLEOTIDE SEQUENCE [LARGE SCALE GENOMIC DNA]</scope>
    <source>
        <tissue evidence="1">Leaves</tissue>
    </source>
</reference>
<proteinExistence type="predicted"/>
<accession>A0ABU6SCE2</accession>
<dbReference type="EMBL" id="JASCZI010060547">
    <property type="protein sequence ID" value="MED6133759.1"/>
    <property type="molecule type" value="Genomic_DNA"/>
</dbReference>
<name>A0ABU6SCE2_9FABA</name>
<gene>
    <name evidence="1" type="ORF">PIB30_031075</name>
</gene>
<keyword evidence="2" id="KW-1185">Reference proteome</keyword>
<protein>
    <submittedName>
        <fullName evidence="1">Uncharacterized protein</fullName>
    </submittedName>
</protein>
<evidence type="ECO:0000313" key="2">
    <source>
        <dbReference type="Proteomes" id="UP001341840"/>
    </source>
</evidence>
<evidence type="ECO:0000313" key="1">
    <source>
        <dbReference type="EMBL" id="MED6133759.1"/>
    </source>
</evidence>
<comment type="caution">
    <text evidence="1">The sequence shown here is derived from an EMBL/GenBank/DDBJ whole genome shotgun (WGS) entry which is preliminary data.</text>
</comment>
<sequence>MSVEPIRFWTEPKSDFLNRFVVLASRLDALGLRKILGTYKLSESIRANDSAYGDGGPSGVVSACGMQVVTSSLAARLRPLKDRALTIVSMFCILVGSGRGYALSSIGSDLSWEVEAWGVKTSMTKARLGRKAITHRRGGDEADGTRKSWSVELCTLHRNEVIGFRVCSVVHGIKFSCEGVTYGVAVCENSLALVSGTFNIN</sequence>
<organism evidence="1 2">
    <name type="scientific">Stylosanthes scabra</name>
    <dbReference type="NCBI Taxonomy" id="79078"/>
    <lineage>
        <taxon>Eukaryota</taxon>
        <taxon>Viridiplantae</taxon>
        <taxon>Streptophyta</taxon>
        <taxon>Embryophyta</taxon>
        <taxon>Tracheophyta</taxon>
        <taxon>Spermatophyta</taxon>
        <taxon>Magnoliopsida</taxon>
        <taxon>eudicotyledons</taxon>
        <taxon>Gunneridae</taxon>
        <taxon>Pentapetalae</taxon>
        <taxon>rosids</taxon>
        <taxon>fabids</taxon>
        <taxon>Fabales</taxon>
        <taxon>Fabaceae</taxon>
        <taxon>Papilionoideae</taxon>
        <taxon>50 kb inversion clade</taxon>
        <taxon>dalbergioids sensu lato</taxon>
        <taxon>Dalbergieae</taxon>
        <taxon>Pterocarpus clade</taxon>
        <taxon>Stylosanthes</taxon>
    </lineage>
</organism>